<evidence type="ECO:0000256" key="7">
    <source>
        <dbReference type="ARBA" id="ARBA00023295"/>
    </source>
</evidence>
<evidence type="ECO:0000313" key="11">
    <source>
        <dbReference type="EMBL" id="PMD63850.1"/>
    </source>
</evidence>
<dbReference type="CDD" id="cd07999">
    <property type="entry name" value="GH7_CBH_EG"/>
    <property type="match status" value="1"/>
</dbReference>
<evidence type="ECO:0000256" key="4">
    <source>
        <dbReference type="ARBA" id="ARBA00023001"/>
    </source>
</evidence>
<evidence type="ECO:0000256" key="6">
    <source>
        <dbReference type="ARBA" id="ARBA00023277"/>
    </source>
</evidence>
<gene>
    <name evidence="11" type="ORF">K444DRAFT_714730</name>
</gene>
<dbReference type="GO" id="GO:0008810">
    <property type="term" value="F:cellulase activity"/>
    <property type="evidence" value="ECO:0007669"/>
    <property type="project" value="UniProtKB-EC"/>
</dbReference>
<name>A0A2J6TLF4_9HELO</name>
<feature type="signal peptide" evidence="10">
    <location>
        <begin position="1"/>
        <end position="18"/>
    </location>
</feature>
<keyword evidence="7 9" id="KW-0326">Glycosidase</keyword>
<sequence length="432" mass="45567">MSPKLFLAASALAASVLAQIPGTLTPEVHPSLATQQCTKAGGCVTVNTSIVLDSQYRWMHNVGGHINCVSTGFNSTLCPDAATCAKTCALEDVDYASYGIHTSGSSLTLNLFKQEYNVTTQSSPRVYLLANETTYDMLHLLNKELTFDIDVSQVPCGINGALYLSEMDPTGDSSYLNKAGAKYGTGYCDAQCPVNNFVKGVANLNMTNGACCNEMDIWEANNAATAFTPHPCNATGYLGVCDSDGCDYNAYRMGNQNFYGPGKAVDTTKPFTVVTQFITSDCTDKGTLSSIKRLYVQGGNVIANAAVNIPGMATQNNIDNAYCASEKKVLGGSDAFTNHGGMSQMGQALSRGMVLIFSIWMDNGSGMQWLDASFPATANATTPGVARGPCSATSGDTTMLTAKYPNAAVTFSNIKVGELQSTFGNPAAVPKN</sequence>
<feature type="chain" id="PRO_5014397785" description="Glucanase" evidence="10">
    <location>
        <begin position="19"/>
        <end position="432"/>
    </location>
</feature>
<dbReference type="EMBL" id="KZ613777">
    <property type="protein sequence ID" value="PMD63850.1"/>
    <property type="molecule type" value="Genomic_DNA"/>
</dbReference>
<evidence type="ECO:0000313" key="12">
    <source>
        <dbReference type="Proteomes" id="UP000235371"/>
    </source>
</evidence>
<keyword evidence="5" id="KW-0325">Glycoprotein</keyword>
<organism evidence="11 12">
    <name type="scientific">Hyaloscypha bicolor E</name>
    <dbReference type="NCBI Taxonomy" id="1095630"/>
    <lineage>
        <taxon>Eukaryota</taxon>
        <taxon>Fungi</taxon>
        <taxon>Dikarya</taxon>
        <taxon>Ascomycota</taxon>
        <taxon>Pezizomycotina</taxon>
        <taxon>Leotiomycetes</taxon>
        <taxon>Helotiales</taxon>
        <taxon>Hyaloscyphaceae</taxon>
        <taxon>Hyaloscypha</taxon>
        <taxon>Hyaloscypha bicolor</taxon>
    </lineage>
</organism>
<comment type="similarity">
    <text evidence="2 9">Belongs to the glycosyl hydrolase 7 (cellulase C) family.</text>
</comment>
<dbReference type="PRINTS" id="PR00734">
    <property type="entry name" value="GLHYDRLASE7"/>
</dbReference>
<reference evidence="11 12" key="1">
    <citation type="submission" date="2016-04" db="EMBL/GenBank/DDBJ databases">
        <title>A degradative enzymes factory behind the ericoid mycorrhizal symbiosis.</title>
        <authorList>
            <consortium name="DOE Joint Genome Institute"/>
            <person name="Martino E."/>
            <person name="Morin E."/>
            <person name="Grelet G."/>
            <person name="Kuo A."/>
            <person name="Kohler A."/>
            <person name="Daghino S."/>
            <person name="Barry K."/>
            <person name="Choi C."/>
            <person name="Cichocki N."/>
            <person name="Clum A."/>
            <person name="Copeland A."/>
            <person name="Hainaut M."/>
            <person name="Haridas S."/>
            <person name="Labutti K."/>
            <person name="Lindquist E."/>
            <person name="Lipzen A."/>
            <person name="Khouja H.-R."/>
            <person name="Murat C."/>
            <person name="Ohm R."/>
            <person name="Olson A."/>
            <person name="Spatafora J."/>
            <person name="Veneault-Fourrey C."/>
            <person name="Henrissat B."/>
            <person name="Grigoriev I."/>
            <person name="Martin F."/>
            <person name="Perotto S."/>
        </authorList>
    </citation>
    <scope>NUCLEOTIDE SEQUENCE [LARGE SCALE GENOMIC DNA]</scope>
    <source>
        <strain evidence="11 12">E</strain>
    </source>
</reference>
<dbReference type="Proteomes" id="UP000235371">
    <property type="component" value="Unassembled WGS sequence"/>
</dbReference>
<dbReference type="InterPro" id="IPR001722">
    <property type="entry name" value="Glyco_hydro_7"/>
</dbReference>
<keyword evidence="3 9" id="KW-0378">Hydrolase</keyword>
<dbReference type="STRING" id="1095630.A0A2J6TLF4"/>
<dbReference type="InterPro" id="IPR037019">
    <property type="entry name" value="Glyco_hydro_7_sf"/>
</dbReference>
<dbReference type="EC" id="3.2.1.-" evidence="9"/>
<keyword evidence="6" id="KW-0119">Carbohydrate metabolism</keyword>
<evidence type="ECO:0000256" key="1">
    <source>
        <dbReference type="ARBA" id="ARBA00000966"/>
    </source>
</evidence>
<dbReference type="SUPFAM" id="SSF49899">
    <property type="entry name" value="Concanavalin A-like lectins/glucanases"/>
    <property type="match status" value="1"/>
</dbReference>
<comment type="catalytic activity">
    <reaction evidence="1">
        <text>Endohydrolysis of (1-&gt;4)-beta-D-glucosidic linkages in cellulose, lichenin and cereal beta-D-glucans.</text>
        <dbReference type="EC" id="3.2.1.4"/>
    </reaction>
</comment>
<evidence type="ECO:0000256" key="3">
    <source>
        <dbReference type="ARBA" id="ARBA00022801"/>
    </source>
</evidence>
<proteinExistence type="inferred from homology"/>
<evidence type="ECO:0000256" key="8">
    <source>
        <dbReference type="ARBA" id="ARBA00023326"/>
    </source>
</evidence>
<keyword evidence="10" id="KW-0732">Signal</keyword>
<dbReference type="GeneID" id="36596408"/>
<keyword evidence="12" id="KW-1185">Reference proteome</keyword>
<dbReference type="RefSeq" id="XP_024740754.1">
    <property type="nucleotide sequence ID" value="XM_024888332.1"/>
</dbReference>
<dbReference type="Pfam" id="PF00840">
    <property type="entry name" value="Glyco_hydro_7"/>
    <property type="match status" value="1"/>
</dbReference>
<keyword evidence="8 9" id="KW-0624">Polysaccharide degradation</keyword>
<evidence type="ECO:0000256" key="9">
    <source>
        <dbReference type="RuleBase" id="RU361164"/>
    </source>
</evidence>
<dbReference type="PANTHER" id="PTHR33753:SF1">
    <property type="entry name" value="ENDO-BETA-1,4-GLUCANASE CELB"/>
    <property type="match status" value="1"/>
</dbReference>
<evidence type="ECO:0000256" key="10">
    <source>
        <dbReference type="SAM" id="SignalP"/>
    </source>
</evidence>
<evidence type="ECO:0000256" key="2">
    <source>
        <dbReference type="ARBA" id="ARBA00006044"/>
    </source>
</evidence>
<dbReference type="PANTHER" id="PTHR33753">
    <property type="entry name" value="1,4-BETA-D-GLUCAN CELLOBIOHYDROLASE B"/>
    <property type="match status" value="1"/>
</dbReference>
<evidence type="ECO:0000256" key="5">
    <source>
        <dbReference type="ARBA" id="ARBA00023180"/>
    </source>
</evidence>
<protein>
    <recommendedName>
        <fullName evidence="9">Glucanase</fullName>
        <ecNumber evidence="9">3.2.1.-</ecNumber>
    </recommendedName>
</protein>
<dbReference type="AlphaFoldDB" id="A0A2J6TLF4"/>
<dbReference type="OrthoDB" id="412382at2759"/>
<dbReference type="InterPro" id="IPR013320">
    <property type="entry name" value="ConA-like_dom_sf"/>
</dbReference>
<accession>A0A2J6TLF4</accession>
<dbReference type="GO" id="GO:0030245">
    <property type="term" value="P:cellulose catabolic process"/>
    <property type="evidence" value="ECO:0007669"/>
    <property type="project" value="UniProtKB-KW"/>
</dbReference>
<dbReference type="Gene3D" id="2.70.100.10">
    <property type="entry name" value="Glycoside hydrolase, family 7, domain"/>
    <property type="match status" value="1"/>
</dbReference>
<keyword evidence="4 9" id="KW-0136">Cellulose degradation</keyword>
<dbReference type="InParanoid" id="A0A2J6TLF4"/>